<dbReference type="EMBL" id="PJCH01000017">
    <property type="protein sequence ID" value="PQA85480.1"/>
    <property type="molecule type" value="Genomic_DNA"/>
</dbReference>
<dbReference type="Pfam" id="PF10025">
    <property type="entry name" value="DUF2267"/>
    <property type="match status" value="1"/>
</dbReference>
<accession>A0A2S7JZ05</accession>
<organism evidence="1 2">
    <name type="scientific">Hyphococcus luteus</name>
    <dbReference type="NCBI Taxonomy" id="2058213"/>
    <lineage>
        <taxon>Bacteria</taxon>
        <taxon>Pseudomonadati</taxon>
        <taxon>Pseudomonadota</taxon>
        <taxon>Alphaproteobacteria</taxon>
        <taxon>Parvularculales</taxon>
        <taxon>Parvularculaceae</taxon>
        <taxon>Hyphococcus</taxon>
    </lineage>
</organism>
<proteinExistence type="predicted"/>
<gene>
    <name evidence="1" type="ORF">CW354_21285</name>
</gene>
<dbReference type="Gene3D" id="1.10.490.110">
    <property type="entry name" value="Uncharacterized conserved protein DUF2267"/>
    <property type="match status" value="1"/>
</dbReference>
<dbReference type="InterPro" id="IPR038282">
    <property type="entry name" value="DUF2267_sf"/>
</dbReference>
<evidence type="ECO:0000313" key="1">
    <source>
        <dbReference type="EMBL" id="PQA85480.1"/>
    </source>
</evidence>
<dbReference type="InterPro" id="IPR018727">
    <property type="entry name" value="DUF2267"/>
</dbReference>
<comment type="caution">
    <text evidence="1">The sequence shown here is derived from an EMBL/GenBank/DDBJ whole genome shotgun (WGS) entry which is preliminary data.</text>
</comment>
<evidence type="ECO:0000313" key="2">
    <source>
        <dbReference type="Proteomes" id="UP000239504"/>
    </source>
</evidence>
<reference evidence="1 2" key="1">
    <citation type="submission" date="2017-12" db="EMBL/GenBank/DDBJ databases">
        <authorList>
            <person name="Hurst M.R.H."/>
        </authorList>
    </citation>
    <scope>NUCLEOTIDE SEQUENCE [LARGE SCALE GENOMIC DNA]</scope>
    <source>
        <strain evidence="1 2">SY-3-19</strain>
    </source>
</reference>
<keyword evidence="2" id="KW-1185">Reference proteome</keyword>
<dbReference type="RefSeq" id="WP_104832120.1">
    <property type="nucleotide sequence ID" value="NZ_PJCH01000017.1"/>
</dbReference>
<name>A0A2S7JZ05_9PROT</name>
<sequence length="76" mass="8168">MEFASGQHQKWLVALKDKAMLATLNQAQAMMRAVMAVLRASVFDEDALETANALPPEPGRALAAKPPAALKPLWPA</sequence>
<protein>
    <submittedName>
        <fullName evidence="1">Uncharacterized protein</fullName>
    </submittedName>
</protein>
<dbReference type="AlphaFoldDB" id="A0A2S7JZ05"/>
<dbReference type="Proteomes" id="UP000239504">
    <property type="component" value="Unassembled WGS sequence"/>
</dbReference>